<reference evidence="1" key="1">
    <citation type="submission" date="2020-06" db="EMBL/GenBank/DDBJ databases">
        <authorList>
            <consortium name="Plant Systems Biology data submission"/>
        </authorList>
    </citation>
    <scope>NUCLEOTIDE SEQUENCE</scope>
    <source>
        <strain evidence="1">D6</strain>
    </source>
</reference>
<keyword evidence="2" id="KW-1185">Reference proteome</keyword>
<accession>A0A9N8E8J3</accession>
<evidence type="ECO:0000313" key="1">
    <source>
        <dbReference type="EMBL" id="CAB9516288.1"/>
    </source>
</evidence>
<dbReference type="Proteomes" id="UP001153069">
    <property type="component" value="Unassembled WGS sequence"/>
</dbReference>
<comment type="caution">
    <text evidence="1">The sequence shown here is derived from an EMBL/GenBank/DDBJ whole genome shotgun (WGS) entry which is preliminary data.</text>
</comment>
<proteinExistence type="predicted"/>
<dbReference type="AlphaFoldDB" id="A0A9N8E8J3"/>
<name>A0A9N8E8J3_9STRA</name>
<dbReference type="EMBL" id="CAICTM010000771">
    <property type="protein sequence ID" value="CAB9516288.1"/>
    <property type="molecule type" value="Genomic_DNA"/>
</dbReference>
<gene>
    <name evidence="1" type="ORF">SEMRO_772_G200350.1</name>
</gene>
<evidence type="ECO:0000313" key="2">
    <source>
        <dbReference type="Proteomes" id="UP001153069"/>
    </source>
</evidence>
<organism evidence="1 2">
    <name type="scientific">Seminavis robusta</name>
    <dbReference type="NCBI Taxonomy" id="568900"/>
    <lineage>
        <taxon>Eukaryota</taxon>
        <taxon>Sar</taxon>
        <taxon>Stramenopiles</taxon>
        <taxon>Ochrophyta</taxon>
        <taxon>Bacillariophyta</taxon>
        <taxon>Bacillariophyceae</taxon>
        <taxon>Bacillariophycidae</taxon>
        <taxon>Naviculales</taxon>
        <taxon>Naviculaceae</taxon>
        <taxon>Seminavis</taxon>
    </lineage>
</organism>
<sequence>MNRDIPLDIPTSIESGVPNLSLNFYDAQSSFDFQNAILSLDLEELHLASQVGDCRKITNTQDPEDYKTCFHVYQELWPDDFPAGFEIKGAEPFRELGVMGESSMFIPLFAAEQDPSLVSYVGLRGQENRHKIAETFKRPTRWGQYCREVSPTSCAESDPIAQRAPETVEEENGFFVEGFYNGHFRHTEESNCDKYPTNCTGHFVDYDCNYASFAQPNAHHLDIAFAFEGPEPNGGYALAEAVQIWAAANATKSPVAFMWFAPEPMLESFIGTEAEFTKVLFPTATQDCIDHRIDFRILCDPEATFEEKMGDPRGVCDTYPRALKNAISSGVVDISSSIGKSRAETHGTLIQGQPFASGLVRTWNIFKPTSQNPIPE</sequence>
<protein>
    <submittedName>
        <fullName evidence="1">Uncharacterized protein</fullName>
    </submittedName>
</protein>